<feature type="domain" description="Glutamine amidotransferase type-2" evidence="12">
    <location>
        <begin position="2"/>
        <end position="212"/>
    </location>
</feature>
<dbReference type="CDD" id="cd00712">
    <property type="entry name" value="AsnB"/>
    <property type="match status" value="1"/>
</dbReference>
<keyword evidence="4 10" id="KW-0547">Nucleotide-binding</keyword>
<keyword evidence="7 9" id="KW-0315">Glutamine amidotransferase</keyword>
<dbReference type="InterPro" id="IPR051786">
    <property type="entry name" value="ASN_synthetase/amidase"/>
</dbReference>
<accession>A0A4R4W427</accession>
<keyword evidence="6 9" id="KW-0061">Asparagine biosynthesis</keyword>
<evidence type="ECO:0000256" key="8">
    <source>
        <dbReference type="ARBA" id="ARBA00048741"/>
    </source>
</evidence>
<evidence type="ECO:0000256" key="9">
    <source>
        <dbReference type="PIRSR" id="PIRSR001589-1"/>
    </source>
</evidence>
<evidence type="ECO:0000313" key="14">
    <source>
        <dbReference type="Proteomes" id="UP000294543"/>
    </source>
</evidence>
<keyword evidence="14" id="KW-1185">Reference proteome</keyword>
<dbReference type="GO" id="GO:0005829">
    <property type="term" value="C:cytosol"/>
    <property type="evidence" value="ECO:0007669"/>
    <property type="project" value="TreeGrafter"/>
</dbReference>
<dbReference type="Pfam" id="PF13537">
    <property type="entry name" value="GATase_7"/>
    <property type="match status" value="1"/>
</dbReference>
<dbReference type="Gene3D" id="3.40.50.620">
    <property type="entry name" value="HUPs"/>
    <property type="match status" value="1"/>
</dbReference>
<feature type="active site" description="For GATase activity" evidence="9">
    <location>
        <position position="2"/>
    </location>
</feature>
<keyword evidence="9" id="KW-0028">Amino-acid biosynthesis</keyword>
<dbReference type="EMBL" id="SMKP01000197">
    <property type="protein sequence ID" value="TDD12641.1"/>
    <property type="molecule type" value="Genomic_DNA"/>
</dbReference>
<dbReference type="SUPFAM" id="SSF56235">
    <property type="entry name" value="N-terminal nucleophile aminohydrolases (Ntn hydrolases)"/>
    <property type="match status" value="1"/>
</dbReference>
<keyword evidence="13" id="KW-0436">Ligase</keyword>
<dbReference type="EC" id="6.3.5.4" evidence="3"/>
<evidence type="ECO:0000256" key="2">
    <source>
        <dbReference type="ARBA" id="ARBA00005752"/>
    </source>
</evidence>
<dbReference type="CDD" id="cd01991">
    <property type="entry name" value="Asn_synthase_B_C"/>
    <property type="match status" value="1"/>
</dbReference>
<comment type="catalytic activity">
    <reaction evidence="8">
        <text>L-aspartate + L-glutamine + ATP + H2O = L-asparagine + L-glutamate + AMP + diphosphate + H(+)</text>
        <dbReference type="Rhea" id="RHEA:12228"/>
        <dbReference type="ChEBI" id="CHEBI:15377"/>
        <dbReference type="ChEBI" id="CHEBI:15378"/>
        <dbReference type="ChEBI" id="CHEBI:29985"/>
        <dbReference type="ChEBI" id="CHEBI:29991"/>
        <dbReference type="ChEBI" id="CHEBI:30616"/>
        <dbReference type="ChEBI" id="CHEBI:33019"/>
        <dbReference type="ChEBI" id="CHEBI:58048"/>
        <dbReference type="ChEBI" id="CHEBI:58359"/>
        <dbReference type="ChEBI" id="CHEBI:456215"/>
        <dbReference type="EC" id="6.3.5.4"/>
    </reaction>
</comment>
<feature type="site" description="Important for beta-aspartyl-AMP intermediate formation" evidence="11">
    <location>
        <position position="376"/>
    </location>
</feature>
<evidence type="ECO:0000256" key="3">
    <source>
        <dbReference type="ARBA" id="ARBA00012737"/>
    </source>
</evidence>
<dbReference type="InterPro" id="IPR029055">
    <property type="entry name" value="Ntn_hydrolases_N"/>
</dbReference>
<gene>
    <name evidence="13" type="primary">asnB</name>
    <name evidence="13" type="ORF">E1294_43360</name>
</gene>
<dbReference type="InterPro" id="IPR014729">
    <property type="entry name" value="Rossmann-like_a/b/a_fold"/>
</dbReference>
<dbReference type="RefSeq" id="WP_132517172.1">
    <property type="nucleotide sequence ID" value="NZ_SMKP01000197.1"/>
</dbReference>
<dbReference type="InterPro" id="IPR001962">
    <property type="entry name" value="Asn_synthase"/>
</dbReference>
<feature type="binding site" evidence="10">
    <location>
        <position position="98"/>
    </location>
    <ligand>
        <name>L-glutamine</name>
        <dbReference type="ChEBI" id="CHEBI:58359"/>
    </ligand>
</feature>
<proteinExistence type="inferred from homology"/>
<dbReference type="GO" id="GO:0006529">
    <property type="term" value="P:asparagine biosynthetic process"/>
    <property type="evidence" value="ECO:0007669"/>
    <property type="project" value="UniProtKB-KW"/>
</dbReference>
<organism evidence="13 14">
    <name type="scientific">Nonomuraea diastatica</name>
    <dbReference type="NCBI Taxonomy" id="1848329"/>
    <lineage>
        <taxon>Bacteria</taxon>
        <taxon>Bacillati</taxon>
        <taxon>Actinomycetota</taxon>
        <taxon>Actinomycetes</taxon>
        <taxon>Streptosporangiales</taxon>
        <taxon>Streptosporangiaceae</taxon>
        <taxon>Nonomuraea</taxon>
    </lineage>
</organism>
<dbReference type="InterPro" id="IPR017932">
    <property type="entry name" value="GATase_2_dom"/>
</dbReference>
<sequence>MCGIVGWVDWQRDLRDHRDVLPAMTETLACRGPDGSGVWTARHVGFGHRRLAVLDVAGGAQPAVAEAVAMTYNGEVYNFRELRDELQAKGHRFTTACDTEVVLRAYLEWGEDFAGRLSGMYALAIWDGRTEELVLLRDRLGVKPLYFTRTSDGVIFGSEPKALLANPGFAPVIDADGLAELFAAASAPTPGRSPLRGLSEVRPGTLVRVSRRGTHHRTYWSLTARPHEDGDEATVRRVRELLSSAVDEQLVSDVPLCSLLSGGLDSSAVTALGALSYRGGAYGDKLSSYAVDFHDSGKHFQETTLHHSLDAPYARAVASHVGTGHTEVLLDVPDLLAWSDATTRARDLPGLGDADISLHLLFRRVARDCTVALSGESADEVFGGYPWFAREAAEPTGFFPWYRAAPLGLAGLLGAEAAAWCRPGAYLAESYAQAMREVPRLGGESAADRRLREVGHLYLTRFLPLLLTRMDRMSMAAGLEVRVPFCDHRLVDYVWNVPWRLKCAGGVEKGLLRRAVADLLPAEVVNRPKSAYPAMQNPAYVASLRARVRDAVADPAGPLKDLLDPDAVRALLDPGGPQPATTLGSVRALGFLVQFDHWFRTYGVTFA</sequence>
<dbReference type="AlphaFoldDB" id="A0A4R4W427"/>
<evidence type="ECO:0000256" key="7">
    <source>
        <dbReference type="ARBA" id="ARBA00022962"/>
    </source>
</evidence>
<evidence type="ECO:0000256" key="5">
    <source>
        <dbReference type="ARBA" id="ARBA00022840"/>
    </source>
</evidence>
<dbReference type="PROSITE" id="PS51278">
    <property type="entry name" value="GATASE_TYPE_2"/>
    <property type="match status" value="1"/>
</dbReference>
<dbReference type="Proteomes" id="UP000294543">
    <property type="component" value="Unassembled WGS sequence"/>
</dbReference>
<feature type="binding site" evidence="10">
    <location>
        <begin position="374"/>
        <end position="375"/>
    </location>
    <ligand>
        <name>ATP</name>
        <dbReference type="ChEBI" id="CHEBI:30616"/>
    </ligand>
</feature>
<comment type="pathway">
    <text evidence="1">Amino-acid biosynthesis; L-asparagine biosynthesis; L-asparagine from L-aspartate (L-Gln route): step 1/1.</text>
</comment>
<evidence type="ECO:0000256" key="10">
    <source>
        <dbReference type="PIRSR" id="PIRSR001589-2"/>
    </source>
</evidence>
<evidence type="ECO:0000259" key="12">
    <source>
        <dbReference type="PROSITE" id="PS51278"/>
    </source>
</evidence>
<dbReference type="PIRSF" id="PIRSF001589">
    <property type="entry name" value="Asn_synthetase_glu-h"/>
    <property type="match status" value="1"/>
</dbReference>
<feature type="binding site" evidence="10">
    <location>
        <position position="291"/>
    </location>
    <ligand>
        <name>ATP</name>
        <dbReference type="ChEBI" id="CHEBI:30616"/>
    </ligand>
</feature>
<keyword evidence="5 10" id="KW-0067">ATP-binding</keyword>
<evidence type="ECO:0000256" key="11">
    <source>
        <dbReference type="PIRSR" id="PIRSR001589-3"/>
    </source>
</evidence>
<dbReference type="SUPFAM" id="SSF52402">
    <property type="entry name" value="Adenine nucleotide alpha hydrolases-like"/>
    <property type="match status" value="1"/>
</dbReference>
<evidence type="ECO:0000256" key="1">
    <source>
        <dbReference type="ARBA" id="ARBA00005187"/>
    </source>
</evidence>
<dbReference type="PANTHER" id="PTHR43284:SF1">
    <property type="entry name" value="ASPARAGINE SYNTHETASE"/>
    <property type="match status" value="1"/>
</dbReference>
<protein>
    <recommendedName>
        <fullName evidence="3">asparagine synthase (glutamine-hydrolyzing)</fullName>
        <ecNumber evidence="3">6.3.5.4</ecNumber>
    </recommendedName>
</protein>
<dbReference type="NCBIfam" id="TIGR01536">
    <property type="entry name" value="asn_synth_AEB"/>
    <property type="match status" value="1"/>
</dbReference>
<dbReference type="GO" id="GO:0005524">
    <property type="term" value="F:ATP binding"/>
    <property type="evidence" value="ECO:0007669"/>
    <property type="project" value="UniProtKB-KW"/>
</dbReference>
<dbReference type="Pfam" id="PF00733">
    <property type="entry name" value="Asn_synthase"/>
    <property type="match status" value="1"/>
</dbReference>
<comment type="caution">
    <text evidence="13">The sequence shown here is derived from an EMBL/GenBank/DDBJ whole genome shotgun (WGS) entry which is preliminary data.</text>
</comment>
<evidence type="ECO:0000256" key="6">
    <source>
        <dbReference type="ARBA" id="ARBA00022888"/>
    </source>
</evidence>
<feature type="binding site" evidence="10">
    <location>
        <position position="259"/>
    </location>
    <ligand>
        <name>ATP</name>
        <dbReference type="ChEBI" id="CHEBI:30616"/>
    </ligand>
</feature>
<dbReference type="PANTHER" id="PTHR43284">
    <property type="entry name" value="ASPARAGINE SYNTHETASE (GLUTAMINE-HYDROLYZING)"/>
    <property type="match status" value="1"/>
</dbReference>
<dbReference type="InterPro" id="IPR006426">
    <property type="entry name" value="Asn_synth_AEB"/>
</dbReference>
<reference evidence="13 14" key="1">
    <citation type="submission" date="2019-03" db="EMBL/GenBank/DDBJ databases">
        <title>Draft genome sequences of novel Actinobacteria.</title>
        <authorList>
            <person name="Sahin N."/>
            <person name="Ay H."/>
            <person name="Saygin H."/>
        </authorList>
    </citation>
    <scope>NUCLEOTIDE SEQUENCE [LARGE SCALE GENOMIC DNA]</scope>
    <source>
        <strain evidence="13 14">KC712</strain>
    </source>
</reference>
<name>A0A4R4W427_9ACTN</name>
<dbReference type="OrthoDB" id="9763290at2"/>
<comment type="similarity">
    <text evidence="2">Belongs to the asparagine synthetase family.</text>
</comment>
<dbReference type="InterPro" id="IPR033738">
    <property type="entry name" value="AsnB_N"/>
</dbReference>
<dbReference type="Gene3D" id="3.60.20.10">
    <property type="entry name" value="Glutamine Phosphoribosylpyrophosphate, subunit 1, domain 1"/>
    <property type="match status" value="1"/>
</dbReference>
<evidence type="ECO:0000313" key="13">
    <source>
        <dbReference type="EMBL" id="TDD12641.1"/>
    </source>
</evidence>
<dbReference type="GO" id="GO:0004066">
    <property type="term" value="F:asparagine synthase (glutamine-hydrolyzing) activity"/>
    <property type="evidence" value="ECO:0007669"/>
    <property type="project" value="UniProtKB-EC"/>
</dbReference>
<evidence type="ECO:0000256" key="4">
    <source>
        <dbReference type="ARBA" id="ARBA00022741"/>
    </source>
</evidence>